<dbReference type="Proteomes" id="UP000199392">
    <property type="component" value="Unassembled WGS sequence"/>
</dbReference>
<dbReference type="EMBL" id="FOZW01000001">
    <property type="protein sequence ID" value="SFS41922.1"/>
    <property type="molecule type" value="Genomic_DNA"/>
</dbReference>
<dbReference type="InterPro" id="IPR025048">
    <property type="entry name" value="DUF3987"/>
</dbReference>
<feature type="coiled-coil region" evidence="1">
    <location>
        <begin position="303"/>
        <end position="337"/>
    </location>
</feature>
<evidence type="ECO:0000313" key="3">
    <source>
        <dbReference type="Proteomes" id="UP000199392"/>
    </source>
</evidence>
<sequence>MSLDTSNRFTPAPTDFDAAVLRKVLTSIANCRAFLCWRAVQRGGRLDKMPCSPVDGSIPTTGNSASQQGRLTLEEAIEAAQRLGVGIGIVPGRAGVVAMDLDEALSLRGVMRESLSLIVGAPDCYLERSPSGIGIRGLLLGTIPQDIGSGNEVGSVGFYYSQTKFVTLTGHHYGGPLDIVEAQGIIDRGAERMREHAASSGVAGHLLGYGGAKDVEIAKEHILSGLALHEPAMFLSAHWARTTNMLPDEIEQELMVLLHNSQAEESRVTDRMKQVPRWTANAVKKFGNDYQKQDNSLDQDEAIHQIRQAVLRMKAKAKEAQAKREEANEEVIKSLERDRVAALRMLELPDTDEVPAMTDYTWAIEEAPSPFTRKLAEFALSGMKRVTPGGALMTALSALSIAARNQYVVMSGNRPTPLNMAIVVVAVSGAGKSHLLGLAKTAGVISETPGSGTLESPQGIHQDLLNSLSPQVRPGRPFSMDNPAPALLLDLDEYGLLLQNVCSDRPDRRIKDSLSYVMQVWPEACGSYRFGGRSDSKKSKPPVHCPYLNVLGMTTPEELALTPTMVTNGFVTRHLFMFEDDKDRLPFQPAGHDYVGSPGIELAEGLDKIATSGCTRAQHRMTNLGMSSGEVQSQFTEIGVIGLARSARRIEFPHELRVMVEAKEQELSRDENLQDLAARYALQVTKIAGLLALASITEQPLGAPLQITEAHVTYAMRLVDSLMRDFVARRAHITRGATSAAARSELAAREAVAEIILKLAHDPSATSDQRIRPLAERGFIAPWVLGRLLRRRCAGREIRAALDYWMAQGVLMPAPDGVFGHGDAVLAMIPDEAYEQVYRHFSEISQ</sequence>
<gene>
    <name evidence="2" type="ORF">SAMN04488050_101672</name>
</gene>
<keyword evidence="3" id="KW-1185">Reference proteome</keyword>
<accession>A0A1I6PNY7</accession>
<evidence type="ECO:0008006" key="4">
    <source>
        <dbReference type="Google" id="ProtNLM"/>
    </source>
</evidence>
<evidence type="ECO:0000256" key="1">
    <source>
        <dbReference type="SAM" id="Coils"/>
    </source>
</evidence>
<dbReference type="RefSeq" id="WP_092421751.1">
    <property type="nucleotide sequence ID" value="NZ_FNCL01000002.1"/>
</dbReference>
<proteinExistence type="predicted"/>
<dbReference type="AlphaFoldDB" id="A0A1I6PNY7"/>
<organism evidence="2 3">
    <name type="scientific">Alloyangia pacifica</name>
    <dbReference type="NCBI Taxonomy" id="311180"/>
    <lineage>
        <taxon>Bacteria</taxon>
        <taxon>Pseudomonadati</taxon>
        <taxon>Pseudomonadota</taxon>
        <taxon>Alphaproteobacteria</taxon>
        <taxon>Rhodobacterales</taxon>
        <taxon>Roseobacteraceae</taxon>
        <taxon>Alloyangia</taxon>
    </lineage>
</organism>
<protein>
    <recommendedName>
        <fullName evidence="4">DUF3987 domain-containing protein</fullName>
    </recommendedName>
</protein>
<keyword evidence="1" id="KW-0175">Coiled coil</keyword>
<evidence type="ECO:0000313" key="2">
    <source>
        <dbReference type="EMBL" id="SFS41922.1"/>
    </source>
</evidence>
<name>A0A1I6PNY7_9RHOB</name>
<reference evidence="3" key="1">
    <citation type="submission" date="2016-10" db="EMBL/GenBank/DDBJ databases">
        <authorList>
            <person name="Varghese N."/>
            <person name="Submissions S."/>
        </authorList>
    </citation>
    <scope>NUCLEOTIDE SEQUENCE [LARGE SCALE GENOMIC DNA]</scope>
    <source>
        <strain evidence="3">DSM 26894</strain>
    </source>
</reference>
<dbReference type="Pfam" id="PF13148">
    <property type="entry name" value="DUF3987"/>
    <property type="match status" value="1"/>
</dbReference>
<dbReference type="STRING" id="311180.SAMN04488050_101672"/>